<evidence type="ECO:0000259" key="9">
    <source>
        <dbReference type="PROSITE" id="PS50928"/>
    </source>
</evidence>
<dbReference type="Pfam" id="PF00528">
    <property type="entry name" value="BPD_transp_1"/>
    <property type="match status" value="1"/>
</dbReference>
<dbReference type="EMBL" id="JACHHG010000002">
    <property type="protein sequence ID" value="MBB6097118.1"/>
    <property type="molecule type" value="Genomic_DNA"/>
</dbReference>
<evidence type="ECO:0000256" key="2">
    <source>
        <dbReference type="ARBA" id="ARBA00007069"/>
    </source>
</evidence>
<dbReference type="GO" id="GO:0055085">
    <property type="term" value="P:transmembrane transport"/>
    <property type="evidence" value="ECO:0007669"/>
    <property type="project" value="InterPro"/>
</dbReference>
<evidence type="ECO:0000256" key="4">
    <source>
        <dbReference type="ARBA" id="ARBA00022475"/>
    </source>
</evidence>
<dbReference type="AlphaFoldDB" id="A0A841HYU3"/>
<evidence type="ECO:0000256" key="5">
    <source>
        <dbReference type="ARBA" id="ARBA00022692"/>
    </source>
</evidence>
<comment type="subcellular location">
    <subcellularLocation>
        <location evidence="1 8">Cell membrane</location>
        <topology evidence="1 8">Multi-pass membrane protein</topology>
    </subcellularLocation>
</comment>
<feature type="transmembrane region" description="Helical" evidence="8">
    <location>
        <begin position="78"/>
        <end position="101"/>
    </location>
</feature>
<feature type="transmembrane region" description="Helical" evidence="8">
    <location>
        <begin position="261"/>
        <end position="281"/>
    </location>
</feature>
<evidence type="ECO:0000256" key="8">
    <source>
        <dbReference type="RuleBase" id="RU363032"/>
    </source>
</evidence>
<evidence type="ECO:0000313" key="11">
    <source>
        <dbReference type="Proteomes" id="UP000569951"/>
    </source>
</evidence>
<organism evidence="10 11">
    <name type="scientific">Deinobacterium chartae</name>
    <dbReference type="NCBI Taxonomy" id="521158"/>
    <lineage>
        <taxon>Bacteria</taxon>
        <taxon>Thermotogati</taxon>
        <taxon>Deinococcota</taxon>
        <taxon>Deinococci</taxon>
        <taxon>Deinococcales</taxon>
        <taxon>Deinococcaceae</taxon>
        <taxon>Deinobacterium</taxon>
    </lineage>
</organism>
<evidence type="ECO:0000313" key="10">
    <source>
        <dbReference type="EMBL" id="MBB6097118.1"/>
    </source>
</evidence>
<dbReference type="CDD" id="cd06261">
    <property type="entry name" value="TM_PBP2"/>
    <property type="match status" value="1"/>
</dbReference>
<keyword evidence="4" id="KW-1003">Cell membrane</keyword>
<proteinExistence type="inferred from homology"/>
<feature type="domain" description="ABC transmembrane type-1" evidence="9">
    <location>
        <begin position="74"/>
        <end position="280"/>
    </location>
</feature>
<dbReference type="InterPro" id="IPR035906">
    <property type="entry name" value="MetI-like_sf"/>
</dbReference>
<feature type="transmembrane region" description="Helical" evidence="8">
    <location>
        <begin position="203"/>
        <end position="227"/>
    </location>
</feature>
<protein>
    <submittedName>
        <fullName evidence="10">Spermidine/putrescine transport system permease protein</fullName>
    </submittedName>
</protein>
<keyword evidence="3 8" id="KW-0813">Transport</keyword>
<keyword evidence="5 8" id="KW-0812">Transmembrane</keyword>
<keyword evidence="7 8" id="KW-0472">Membrane</keyword>
<dbReference type="RefSeq" id="WP_183984249.1">
    <property type="nucleotide sequence ID" value="NZ_JACHHG010000002.1"/>
</dbReference>
<evidence type="ECO:0000256" key="3">
    <source>
        <dbReference type="ARBA" id="ARBA00022448"/>
    </source>
</evidence>
<evidence type="ECO:0000256" key="6">
    <source>
        <dbReference type="ARBA" id="ARBA00022989"/>
    </source>
</evidence>
<reference evidence="10 11" key="1">
    <citation type="submission" date="2020-08" db="EMBL/GenBank/DDBJ databases">
        <title>Genomic Encyclopedia of Type Strains, Phase IV (KMG-IV): sequencing the most valuable type-strain genomes for metagenomic binning, comparative biology and taxonomic classification.</title>
        <authorList>
            <person name="Goeker M."/>
        </authorList>
    </citation>
    <scope>NUCLEOTIDE SEQUENCE [LARGE SCALE GENOMIC DNA]</scope>
    <source>
        <strain evidence="10 11">DSM 21458</strain>
    </source>
</reference>
<evidence type="ECO:0000256" key="7">
    <source>
        <dbReference type="ARBA" id="ARBA00023136"/>
    </source>
</evidence>
<gene>
    <name evidence="10" type="ORF">HNR42_000532</name>
</gene>
<dbReference type="PROSITE" id="PS50928">
    <property type="entry name" value="ABC_TM1"/>
    <property type="match status" value="1"/>
</dbReference>
<feature type="transmembrane region" description="Helical" evidence="8">
    <location>
        <begin position="108"/>
        <end position="128"/>
    </location>
</feature>
<comment type="similarity">
    <text evidence="2">Belongs to the binding-protein-dependent transport system permease family. CysTW subfamily.</text>
</comment>
<evidence type="ECO:0000256" key="1">
    <source>
        <dbReference type="ARBA" id="ARBA00004651"/>
    </source>
</evidence>
<name>A0A841HYU3_9DEIO</name>
<accession>A0A841HYU3</accession>
<dbReference type="SUPFAM" id="SSF161098">
    <property type="entry name" value="MetI-like"/>
    <property type="match status" value="1"/>
</dbReference>
<feature type="transmembrane region" description="Helical" evidence="8">
    <location>
        <begin position="12"/>
        <end position="38"/>
    </location>
</feature>
<dbReference type="InterPro" id="IPR000515">
    <property type="entry name" value="MetI-like"/>
</dbReference>
<dbReference type="Proteomes" id="UP000569951">
    <property type="component" value="Unassembled WGS sequence"/>
</dbReference>
<feature type="transmembrane region" description="Helical" evidence="8">
    <location>
        <begin position="160"/>
        <end position="182"/>
    </location>
</feature>
<dbReference type="Gene3D" id="1.10.3720.10">
    <property type="entry name" value="MetI-like"/>
    <property type="match status" value="1"/>
</dbReference>
<keyword evidence="6 8" id="KW-1133">Transmembrane helix</keyword>
<comment type="caution">
    <text evidence="10">The sequence shown here is derived from an EMBL/GenBank/DDBJ whole genome shotgun (WGS) entry which is preliminary data.</text>
</comment>
<dbReference type="GO" id="GO:0005886">
    <property type="term" value="C:plasma membrane"/>
    <property type="evidence" value="ECO:0007669"/>
    <property type="project" value="UniProtKB-SubCell"/>
</dbReference>
<dbReference type="PANTHER" id="PTHR42929:SF1">
    <property type="entry name" value="INNER MEMBRANE ABC TRANSPORTER PERMEASE PROTEIN YDCU-RELATED"/>
    <property type="match status" value="1"/>
</dbReference>
<keyword evidence="11" id="KW-1185">Reference proteome</keyword>
<dbReference type="PANTHER" id="PTHR42929">
    <property type="entry name" value="INNER MEMBRANE ABC TRANSPORTER PERMEASE PROTEIN YDCU-RELATED-RELATED"/>
    <property type="match status" value="1"/>
</dbReference>
<sequence>MRPRAQTRSVLLTVGPAIGWIGLFLVIPGVVLLLYSFLSIDDIGRVVPPLTLENYGRLIAWGPLGINFVYWEILGRSLWVALVTTVLCVLLAFPVAFFIAAQRPSARPLWLTLLVIPFWTNLVIRAYAWMFLLAPSSPITQAAAALGLVERGAALYPSDFAVYIGMVSTFLPFMALPLYTAVERIDWSLAEAAADLYAGRWQAFWAAVFPQTVPGLVAGVILVTIPATGMFVVSDLLGGGKTMLLGNVIQQEFGTSNDYPFGAALSFLVMGLTLLGLGLYARIAGRRALSGVGDLL</sequence>